<feature type="compositionally biased region" description="Low complexity" evidence="1">
    <location>
        <begin position="71"/>
        <end position="80"/>
    </location>
</feature>
<reference evidence="2" key="1">
    <citation type="submission" date="2017-02" db="UniProtKB">
        <authorList>
            <consortium name="WormBaseParasite"/>
        </authorList>
    </citation>
    <scope>IDENTIFICATION</scope>
</reference>
<protein>
    <submittedName>
        <fullName evidence="2">MBL fold metallo-hydrolase</fullName>
    </submittedName>
</protein>
<name>A0A0R3WU07_HYDTA</name>
<feature type="region of interest" description="Disordered" evidence="1">
    <location>
        <begin position="59"/>
        <end position="89"/>
    </location>
</feature>
<organism evidence="2">
    <name type="scientific">Hydatigena taeniaeformis</name>
    <name type="common">Feline tapeworm</name>
    <name type="synonym">Taenia taeniaeformis</name>
    <dbReference type="NCBI Taxonomy" id="6205"/>
    <lineage>
        <taxon>Eukaryota</taxon>
        <taxon>Metazoa</taxon>
        <taxon>Spiralia</taxon>
        <taxon>Lophotrochozoa</taxon>
        <taxon>Platyhelminthes</taxon>
        <taxon>Cestoda</taxon>
        <taxon>Eucestoda</taxon>
        <taxon>Cyclophyllidea</taxon>
        <taxon>Taeniidae</taxon>
        <taxon>Hydatigera</taxon>
    </lineage>
</organism>
<dbReference type="WBParaSite" id="TTAC_0000424701-mRNA-1">
    <property type="protein sequence ID" value="TTAC_0000424701-mRNA-1"/>
    <property type="gene ID" value="TTAC_0000424701"/>
</dbReference>
<dbReference type="STRING" id="6205.A0A0R3WU07"/>
<accession>A0A0R3WU07</accession>
<dbReference type="AlphaFoldDB" id="A0A0R3WU07"/>
<proteinExistence type="predicted"/>
<evidence type="ECO:0000313" key="2">
    <source>
        <dbReference type="WBParaSite" id="TTAC_0000424701-mRNA-1"/>
    </source>
</evidence>
<evidence type="ECO:0000256" key="1">
    <source>
        <dbReference type="SAM" id="MobiDB-lite"/>
    </source>
</evidence>
<sequence length="89" mass="9710">LPTPLERFTHFAQLDPRFLMPLHLAEAYERKALASCGTALRQLAIRLPPNNVSAAPATLTQFTRPPPAPAPALTRPQLQLHPLKGLSLA</sequence>